<keyword evidence="4" id="KW-0804">Transcription</keyword>
<name>A0ABT6PNT0_9PSEU</name>
<dbReference type="InterPro" id="IPR036388">
    <property type="entry name" value="WH-like_DNA-bd_sf"/>
</dbReference>
<dbReference type="Pfam" id="PF03466">
    <property type="entry name" value="LysR_substrate"/>
    <property type="match status" value="1"/>
</dbReference>
<dbReference type="SUPFAM" id="SSF46785">
    <property type="entry name" value="Winged helix' DNA-binding domain"/>
    <property type="match status" value="1"/>
</dbReference>
<dbReference type="Gene3D" id="3.40.190.10">
    <property type="entry name" value="Periplasmic binding protein-like II"/>
    <property type="match status" value="2"/>
</dbReference>
<dbReference type="InterPro" id="IPR005119">
    <property type="entry name" value="LysR_subst-bd"/>
</dbReference>
<accession>A0ABT6PNT0</accession>
<evidence type="ECO:0000313" key="7">
    <source>
        <dbReference type="Proteomes" id="UP001237595"/>
    </source>
</evidence>
<comment type="caution">
    <text evidence="6">The sequence shown here is derived from an EMBL/GenBank/DDBJ whole genome shotgun (WGS) entry which is preliminary data.</text>
</comment>
<sequence length="303" mass="31791">MDLLRHLRFFVAVAEEGHFGHAADRLGMTQPPLSQGVQRLEARLGVTLLTRGSRGVRLTTAGADLLPRARVLLDGADEFAEAARRQRESRGAVRIGVVAALGDRQVAGLVAALRAPDPQSRTVIVSTAATVDLVDAVAGGRLDCAVVHHPALLGDLGASPVVKIPRRVLVPADHPAAARPGIRALRGLACATAPRAHGTAAFDLLVDTLRERGLDPEFLPAPGDRDALGAVAAGRAFALTTDPDLRAPGVTAVPAGDEFALRVRVVWPEPSPQPEVCRALETALEKSALEKSALEESVLEESS</sequence>
<dbReference type="Proteomes" id="UP001237595">
    <property type="component" value="Unassembled WGS sequence"/>
</dbReference>
<evidence type="ECO:0000313" key="6">
    <source>
        <dbReference type="EMBL" id="MDI2029673.1"/>
    </source>
</evidence>
<evidence type="ECO:0000256" key="2">
    <source>
        <dbReference type="ARBA" id="ARBA00023015"/>
    </source>
</evidence>
<keyword evidence="3" id="KW-0238">DNA-binding</keyword>
<dbReference type="PROSITE" id="PS50931">
    <property type="entry name" value="HTH_LYSR"/>
    <property type="match status" value="1"/>
</dbReference>
<dbReference type="PRINTS" id="PR00039">
    <property type="entry name" value="HTHLYSR"/>
</dbReference>
<dbReference type="Gene3D" id="1.10.10.10">
    <property type="entry name" value="Winged helix-like DNA-binding domain superfamily/Winged helix DNA-binding domain"/>
    <property type="match status" value="1"/>
</dbReference>
<dbReference type="RefSeq" id="WP_281455996.1">
    <property type="nucleotide sequence ID" value="NZ_JASAOF010000007.1"/>
</dbReference>
<gene>
    <name evidence="6" type="ORF">QFW96_13665</name>
</gene>
<dbReference type="InterPro" id="IPR000847">
    <property type="entry name" value="LysR_HTH_N"/>
</dbReference>
<dbReference type="InterPro" id="IPR036390">
    <property type="entry name" value="WH_DNA-bd_sf"/>
</dbReference>
<comment type="similarity">
    <text evidence="1">Belongs to the LysR transcriptional regulatory family.</text>
</comment>
<dbReference type="SUPFAM" id="SSF53850">
    <property type="entry name" value="Periplasmic binding protein-like II"/>
    <property type="match status" value="1"/>
</dbReference>
<dbReference type="PANTHER" id="PTHR30346">
    <property type="entry name" value="TRANSCRIPTIONAL DUAL REGULATOR HCAR-RELATED"/>
    <property type="match status" value="1"/>
</dbReference>
<reference evidence="6 7" key="1">
    <citation type="submission" date="2023-04" db="EMBL/GenBank/DDBJ databases">
        <title>Draft genome sequence of Saccharopolyspora sp. TS4A08 isolated from sweet potato rhizospheric soil.</title>
        <authorList>
            <person name="Suksaard P."/>
            <person name="Duangmal K."/>
        </authorList>
    </citation>
    <scope>NUCLEOTIDE SEQUENCE [LARGE SCALE GENOMIC DNA]</scope>
    <source>
        <strain evidence="6 7">TS4A08</strain>
    </source>
</reference>
<dbReference type="Pfam" id="PF00126">
    <property type="entry name" value="HTH_1"/>
    <property type="match status" value="1"/>
</dbReference>
<organism evidence="6 7">
    <name type="scientific">Saccharopolyspora ipomoeae</name>
    <dbReference type="NCBI Taxonomy" id="3042027"/>
    <lineage>
        <taxon>Bacteria</taxon>
        <taxon>Bacillati</taxon>
        <taxon>Actinomycetota</taxon>
        <taxon>Actinomycetes</taxon>
        <taxon>Pseudonocardiales</taxon>
        <taxon>Pseudonocardiaceae</taxon>
        <taxon>Saccharopolyspora</taxon>
    </lineage>
</organism>
<evidence type="ECO:0000256" key="3">
    <source>
        <dbReference type="ARBA" id="ARBA00023125"/>
    </source>
</evidence>
<proteinExistence type="inferred from homology"/>
<evidence type="ECO:0000256" key="4">
    <source>
        <dbReference type="ARBA" id="ARBA00023163"/>
    </source>
</evidence>
<dbReference type="PANTHER" id="PTHR30346:SF0">
    <property type="entry name" value="HCA OPERON TRANSCRIPTIONAL ACTIVATOR HCAR"/>
    <property type="match status" value="1"/>
</dbReference>
<feature type="domain" description="HTH lysR-type" evidence="5">
    <location>
        <begin position="1"/>
        <end position="59"/>
    </location>
</feature>
<keyword evidence="7" id="KW-1185">Reference proteome</keyword>
<keyword evidence="2" id="KW-0805">Transcription regulation</keyword>
<evidence type="ECO:0000259" key="5">
    <source>
        <dbReference type="PROSITE" id="PS50931"/>
    </source>
</evidence>
<evidence type="ECO:0000256" key="1">
    <source>
        <dbReference type="ARBA" id="ARBA00009437"/>
    </source>
</evidence>
<dbReference type="EMBL" id="JASAOF010000007">
    <property type="protein sequence ID" value="MDI2029673.1"/>
    <property type="molecule type" value="Genomic_DNA"/>
</dbReference>
<protein>
    <submittedName>
        <fullName evidence="6">LysR family transcriptional regulator</fullName>
    </submittedName>
</protein>